<protein>
    <recommendedName>
        <fullName evidence="3">Ras-associating domain-containing protein</fullName>
    </recommendedName>
</protein>
<dbReference type="Gene3D" id="3.10.20.90">
    <property type="entry name" value="Phosphatidylinositol 3-kinase Catalytic Subunit, Chain A, domain 1"/>
    <property type="match status" value="1"/>
</dbReference>
<feature type="domain" description="Ras-associating" evidence="3">
    <location>
        <begin position="1"/>
        <end position="82"/>
    </location>
</feature>
<accession>A0AAD9P4Z9</accession>
<proteinExistence type="predicted"/>
<dbReference type="PANTHER" id="PTHR15286:SF6">
    <property type="entry name" value="GH01133P"/>
    <property type="match status" value="1"/>
</dbReference>
<feature type="coiled-coil region" evidence="1">
    <location>
        <begin position="375"/>
        <end position="469"/>
    </location>
</feature>
<dbReference type="SMART" id="SM00314">
    <property type="entry name" value="RA"/>
    <property type="match status" value="1"/>
</dbReference>
<sequence>MELKVWVEGMQRIVCGVTDNTTCQDVVVALAHATGKTGRFTLIEKWRDNEHMLAPSENPLNALQKWGEYANDVQLILRHSLSVRNHARSTRNHSGRYLHTFTPPPCQLRRGCRSGLKKALTFSGAHSRATLPGSSILLHHQRDLSQENSSLDSLEDGCSSVTSHSSSGTSSCASFNTHTKATPGVFAVSPFVTLENKLLTRSPESSSSSSKTTSPCEDSRRMAPRHRRSCQNNSDNTSMPKTDKGNVQNNTFSSRTMIQVNGSTTTENMQSSASAEAAEDELVRLIAQNEERLKAQNAQVSALDSEIASLEEKEKETETQSQAVSAELSLLESRGKEVASELGDLELVSWEDKLQMETQRTERVQSEVAAVRSRLECCETEQLKHKNTIEQLQKDIESARRKRNEADEAKKYADIEVLQQISELQKQLNEKLVEHESTRTLTEEDVSELAKLESSIATRTSQLESLEKELKEVNMILFAHVAKDVTTQGCTKGSSFRRSSPSRPGSARKLTLPLLLNETVATAKNPHGLWV</sequence>
<evidence type="ECO:0000313" key="4">
    <source>
        <dbReference type="EMBL" id="KAK2188248.1"/>
    </source>
</evidence>
<dbReference type="SUPFAM" id="SSF54236">
    <property type="entry name" value="Ubiquitin-like"/>
    <property type="match status" value="1"/>
</dbReference>
<dbReference type="PROSITE" id="PS50200">
    <property type="entry name" value="RA"/>
    <property type="match status" value="1"/>
</dbReference>
<dbReference type="EMBL" id="JAODUO010000138">
    <property type="protein sequence ID" value="KAK2188248.1"/>
    <property type="molecule type" value="Genomic_DNA"/>
</dbReference>
<dbReference type="InterPro" id="IPR033593">
    <property type="entry name" value="N-RASSF"/>
</dbReference>
<dbReference type="InterPro" id="IPR048945">
    <property type="entry name" value="RASSF8/10_RA"/>
</dbReference>
<keyword evidence="1" id="KW-0175">Coiled coil</keyword>
<reference evidence="4" key="1">
    <citation type="journal article" date="2023" name="Mol. Biol. Evol.">
        <title>Third-Generation Sequencing Reveals the Adaptive Role of the Epigenome in Three Deep-Sea Polychaetes.</title>
        <authorList>
            <person name="Perez M."/>
            <person name="Aroh O."/>
            <person name="Sun Y."/>
            <person name="Lan Y."/>
            <person name="Juniper S.K."/>
            <person name="Young C.R."/>
            <person name="Angers B."/>
            <person name="Qian P.Y."/>
        </authorList>
    </citation>
    <scope>NUCLEOTIDE SEQUENCE</scope>
    <source>
        <strain evidence="4">R07B-5</strain>
    </source>
</reference>
<feature type="region of interest" description="Disordered" evidence="2">
    <location>
        <begin position="199"/>
        <end position="253"/>
    </location>
</feature>
<evidence type="ECO:0000256" key="2">
    <source>
        <dbReference type="SAM" id="MobiDB-lite"/>
    </source>
</evidence>
<gene>
    <name evidence="4" type="ORF">NP493_138g00005</name>
</gene>
<feature type="coiled-coil region" evidence="1">
    <location>
        <begin position="275"/>
        <end position="327"/>
    </location>
</feature>
<dbReference type="InterPro" id="IPR000159">
    <property type="entry name" value="RA_dom"/>
</dbReference>
<dbReference type="Proteomes" id="UP001209878">
    <property type="component" value="Unassembled WGS sequence"/>
</dbReference>
<name>A0AAD9P4Z9_RIDPI</name>
<dbReference type="PANTHER" id="PTHR15286">
    <property type="entry name" value="RAS-ASSOCIATING DOMAIN CONTAINING PROTEIN"/>
    <property type="match status" value="1"/>
</dbReference>
<feature type="compositionally biased region" description="Low complexity" evidence="2">
    <location>
        <begin position="202"/>
        <end position="216"/>
    </location>
</feature>
<dbReference type="InterPro" id="IPR029071">
    <property type="entry name" value="Ubiquitin-like_domsf"/>
</dbReference>
<dbReference type="AlphaFoldDB" id="A0AAD9P4Z9"/>
<feature type="compositionally biased region" description="Polar residues" evidence="2">
    <location>
        <begin position="230"/>
        <end position="253"/>
    </location>
</feature>
<evidence type="ECO:0000259" key="3">
    <source>
        <dbReference type="PROSITE" id="PS50200"/>
    </source>
</evidence>
<dbReference type="GO" id="GO:0007165">
    <property type="term" value="P:signal transduction"/>
    <property type="evidence" value="ECO:0007669"/>
    <property type="project" value="InterPro"/>
</dbReference>
<dbReference type="Pfam" id="PF21712">
    <property type="entry name" value="RASSF8-10_RA"/>
    <property type="match status" value="1"/>
</dbReference>
<organism evidence="4 5">
    <name type="scientific">Ridgeia piscesae</name>
    <name type="common">Tubeworm</name>
    <dbReference type="NCBI Taxonomy" id="27915"/>
    <lineage>
        <taxon>Eukaryota</taxon>
        <taxon>Metazoa</taxon>
        <taxon>Spiralia</taxon>
        <taxon>Lophotrochozoa</taxon>
        <taxon>Annelida</taxon>
        <taxon>Polychaeta</taxon>
        <taxon>Sedentaria</taxon>
        <taxon>Canalipalpata</taxon>
        <taxon>Sabellida</taxon>
        <taxon>Siboglinidae</taxon>
        <taxon>Ridgeia</taxon>
    </lineage>
</organism>
<keyword evidence="5" id="KW-1185">Reference proteome</keyword>
<evidence type="ECO:0000256" key="1">
    <source>
        <dbReference type="SAM" id="Coils"/>
    </source>
</evidence>
<comment type="caution">
    <text evidence="4">The sequence shown here is derived from an EMBL/GenBank/DDBJ whole genome shotgun (WGS) entry which is preliminary data.</text>
</comment>
<evidence type="ECO:0000313" key="5">
    <source>
        <dbReference type="Proteomes" id="UP001209878"/>
    </source>
</evidence>